<dbReference type="EMBL" id="JAGUCO010000016">
    <property type="protein sequence ID" value="MBS2099885.1"/>
    <property type="molecule type" value="Genomic_DNA"/>
</dbReference>
<reference evidence="3 4" key="1">
    <citation type="journal article" date="2015" name="Int. J. Syst. Evol. Microbiol.">
        <title>Carboxylicivirga linearis sp. nov., isolated from a sea cucumber culture pond.</title>
        <authorList>
            <person name="Wang F.Q."/>
            <person name="Zhou Y.X."/>
            <person name="Lin X.Z."/>
            <person name="Chen G.J."/>
            <person name="Du Z.J."/>
        </authorList>
    </citation>
    <scope>NUCLEOTIDE SEQUENCE [LARGE SCALE GENOMIC DNA]</scope>
    <source>
        <strain evidence="3 4">FB218</strain>
    </source>
</reference>
<feature type="transmembrane region" description="Helical" evidence="1">
    <location>
        <begin position="7"/>
        <end position="29"/>
    </location>
</feature>
<feature type="transmembrane region" description="Helical" evidence="1">
    <location>
        <begin position="179"/>
        <end position="197"/>
    </location>
</feature>
<dbReference type="InterPro" id="IPR036938">
    <property type="entry name" value="PAP2/HPO_sf"/>
</dbReference>
<dbReference type="CDD" id="cd01610">
    <property type="entry name" value="PAP2_like"/>
    <property type="match status" value="1"/>
</dbReference>
<dbReference type="Gene3D" id="1.20.144.10">
    <property type="entry name" value="Phosphatidic acid phosphatase type 2/haloperoxidase"/>
    <property type="match status" value="1"/>
</dbReference>
<feature type="transmembrane region" description="Helical" evidence="1">
    <location>
        <begin position="41"/>
        <end position="64"/>
    </location>
</feature>
<feature type="transmembrane region" description="Helical" evidence="1">
    <location>
        <begin position="204"/>
        <end position="224"/>
    </location>
</feature>
<evidence type="ECO:0000256" key="1">
    <source>
        <dbReference type="SAM" id="Phobius"/>
    </source>
</evidence>
<evidence type="ECO:0000313" key="3">
    <source>
        <dbReference type="EMBL" id="MBS2099885.1"/>
    </source>
</evidence>
<dbReference type="SMART" id="SM00014">
    <property type="entry name" value="acidPPc"/>
    <property type="match status" value="1"/>
</dbReference>
<dbReference type="RefSeq" id="WP_212217127.1">
    <property type="nucleotide sequence ID" value="NZ_JAGUCO010000016.1"/>
</dbReference>
<dbReference type="InterPro" id="IPR000326">
    <property type="entry name" value="PAP2/HPO"/>
</dbReference>
<feature type="domain" description="Phosphatidic acid phosphatase type 2/haloperoxidase" evidence="2">
    <location>
        <begin position="79"/>
        <end position="245"/>
    </location>
</feature>
<dbReference type="PANTHER" id="PTHR14969:SF13">
    <property type="entry name" value="AT30094P"/>
    <property type="match status" value="1"/>
</dbReference>
<keyword evidence="1" id="KW-1133">Transmembrane helix</keyword>
<proteinExistence type="predicted"/>
<evidence type="ECO:0000313" key="4">
    <source>
        <dbReference type="Proteomes" id="UP000708576"/>
    </source>
</evidence>
<keyword evidence="4" id="KW-1185">Reference proteome</keyword>
<dbReference type="PANTHER" id="PTHR14969">
    <property type="entry name" value="SPHINGOSINE-1-PHOSPHATE PHOSPHOHYDROLASE"/>
    <property type="match status" value="1"/>
</dbReference>
<gene>
    <name evidence="3" type="ORF">KEM10_16470</name>
</gene>
<comment type="caution">
    <text evidence="3">The sequence shown here is derived from an EMBL/GenBank/DDBJ whole genome shotgun (WGS) entry which is preliminary data.</text>
</comment>
<organism evidence="3 4">
    <name type="scientific">Carboxylicivirga linearis</name>
    <dbReference type="NCBI Taxonomy" id="1628157"/>
    <lineage>
        <taxon>Bacteria</taxon>
        <taxon>Pseudomonadati</taxon>
        <taxon>Bacteroidota</taxon>
        <taxon>Bacteroidia</taxon>
        <taxon>Marinilabiliales</taxon>
        <taxon>Marinilabiliaceae</taxon>
        <taxon>Carboxylicivirga</taxon>
    </lineage>
</organism>
<dbReference type="Proteomes" id="UP000708576">
    <property type="component" value="Unassembled WGS sequence"/>
</dbReference>
<dbReference type="Pfam" id="PF01569">
    <property type="entry name" value="PAP2"/>
    <property type="match status" value="1"/>
</dbReference>
<feature type="transmembrane region" description="Helical" evidence="1">
    <location>
        <begin position="76"/>
        <end position="95"/>
    </location>
</feature>
<keyword evidence="1" id="KW-0812">Transmembrane</keyword>
<evidence type="ECO:0000259" key="2">
    <source>
        <dbReference type="SMART" id="SM00014"/>
    </source>
</evidence>
<accession>A0ABS5JYC4</accession>
<protein>
    <submittedName>
        <fullName evidence="3">Phosphatase PAP2 family protein</fullName>
    </submittedName>
</protein>
<dbReference type="SUPFAM" id="SSF48317">
    <property type="entry name" value="Acid phosphatase/Vanadium-dependent haloperoxidase"/>
    <property type="match status" value="1"/>
</dbReference>
<feature type="transmembrane region" description="Helical" evidence="1">
    <location>
        <begin position="230"/>
        <end position="250"/>
    </location>
</feature>
<keyword evidence="1" id="KW-0472">Membrane</keyword>
<name>A0ABS5JYC4_9BACT</name>
<sequence length="260" mass="29676">MQSRIKILLISTIICLLTLSTTFILPYGFSAIHDGWAAELWLFISNTGGTFGVPLITISFCLLISLQYKGLAKKMLFLFISLISFSAILGGFAQLNEHFIKEKLRIERPNIIYLHNQKGFDSETFYNLPSKAERRQYLEVYLNEKGSEFITFNDKTLHPEVLNHWLHETGFSFPSGHSVNAFLMATLMAYILLFTYHDFRRRSFFILPLLWATLVAFSRVILGVHSPTDITIGALMGSLLAYTIVSSGLIDKFFKQKQIK</sequence>